<dbReference type="Pfam" id="PF13430">
    <property type="entry name" value="DUF4112"/>
    <property type="match status" value="1"/>
</dbReference>
<accession>A0A8I1KLA4</accession>
<evidence type="ECO:0000256" key="1">
    <source>
        <dbReference type="SAM" id="Phobius"/>
    </source>
</evidence>
<keyword evidence="1" id="KW-0812">Transmembrane</keyword>
<reference evidence="2 3" key="1">
    <citation type="submission" date="2020-12" db="EMBL/GenBank/DDBJ databases">
        <title>Revised draft genomes of Rhodomicrobium vannielii ATCC 17100 and Rhodomicrobium udaipurense JA643.</title>
        <authorList>
            <person name="Conners E.M."/>
            <person name="Davenport E.J."/>
            <person name="Bose A."/>
        </authorList>
    </citation>
    <scope>NUCLEOTIDE SEQUENCE [LARGE SCALE GENOMIC DNA]</scope>
    <source>
        <strain evidence="2 3">JA643</strain>
    </source>
</reference>
<evidence type="ECO:0000313" key="3">
    <source>
        <dbReference type="Proteomes" id="UP000623250"/>
    </source>
</evidence>
<dbReference type="Proteomes" id="UP000623250">
    <property type="component" value="Unassembled WGS sequence"/>
</dbReference>
<dbReference type="EMBL" id="JAEMUK010000090">
    <property type="protein sequence ID" value="MBJ7545201.1"/>
    <property type="molecule type" value="Genomic_DNA"/>
</dbReference>
<organism evidence="2 3">
    <name type="scientific">Rhodomicrobium udaipurense</name>
    <dbReference type="NCBI Taxonomy" id="1202716"/>
    <lineage>
        <taxon>Bacteria</taxon>
        <taxon>Pseudomonadati</taxon>
        <taxon>Pseudomonadota</taxon>
        <taxon>Alphaproteobacteria</taxon>
        <taxon>Hyphomicrobiales</taxon>
        <taxon>Hyphomicrobiaceae</taxon>
        <taxon>Rhodomicrobium</taxon>
    </lineage>
</organism>
<feature type="transmembrane region" description="Helical" evidence="1">
    <location>
        <begin position="88"/>
        <end position="108"/>
    </location>
</feature>
<evidence type="ECO:0000313" key="2">
    <source>
        <dbReference type="EMBL" id="MBJ7545201.1"/>
    </source>
</evidence>
<keyword evidence="1" id="KW-1133">Transmembrane helix</keyword>
<dbReference type="PANTHER" id="PTHR35519">
    <property type="entry name" value="MEMBRANE PROTEINS"/>
    <property type="match status" value="1"/>
</dbReference>
<keyword evidence="3" id="KW-1185">Reference proteome</keyword>
<dbReference type="RefSeq" id="WP_155955313.1">
    <property type="nucleotide sequence ID" value="NZ_JAEMUK010000090.1"/>
</dbReference>
<gene>
    <name evidence="2" type="ORF">JDN41_16745</name>
</gene>
<sequence>MKYQIPATNEAVPAEYLRALDHTDRLARSLDSQFRLPLTKLRFGWDPIIGLVPIAGDLVGLALSLKIIASARKLGASSALLRRMTLNAWIDALAGAVPIAGPVFDLFFRANLRNVHLLMDEIRRKRAPVT</sequence>
<dbReference type="AlphaFoldDB" id="A0A8I1KLA4"/>
<name>A0A8I1KLA4_9HYPH</name>
<feature type="transmembrane region" description="Helical" evidence="1">
    <location>
        <begin position="48"/>
        <end position="68"/>
    </location>
</feature>
<dbReference type="PANTHER" id="PTHR35519:SF2">
    <property type="entry name" value="PH DOMAIN PROTEIN"/>
    <property type="match status" value="1"/>
</dbReference>
<keyword evidence="1" id="KW-0472">Membrane</keyword>
<proteinExistence type="predicted"/>
<comment type="caution">
    <text evidence="2">The sequence shown here is derived from an EMBL/GenBank/DDBJ whole genome shotgun (WGS) entry which is preliminary data.</text>
</comment>
<protein>
    <submittedName>
        <fullName evidence="2">DUF4112 domain-containing protein</fullName>
    </submittedName>
</protein>
<dbReference type="InterPro" id="IPR025187">
    <property type="entry name" value="DUF4112"/>
</dbReference>